<evidence type="ECO:0000259" key="3">
    <source>
        <dbReference type="PROSITE" id="PS51770"/>
    </source>
</evidence>
<dbReference type="Proteomes" id="UP000694388">
    <property type="component" value="Unplaced"/>
</dbReference>
<dbReference type="Ensembl" id="ENSEBUT00000009511.1">
    <property type="protein sequence ID" value="ENSEBUP00000008994.1"/>
    <property type="gene ID" value="ENSEBUG00000005801.1"/>
</dbReference>
<keyword evidence="2" id="KW-0378">Hydrolase</keyword>
<dbReference type="Pfam" id="PF03061">
    <property type="entry name" value="4HBT"/>
    <property type="match status" value="1"/>
</dbReference>
<organism evidence="4 5">
    <name type="scientific">Eptatretus burgeri</name>
    <name type="common">Inshore hagfish</name>
    <dbReference type="NCBI Taxonomy" id="7764"/>
    <lineage>
        <taxon>Eukaryota</taxon>
        <taxon>Metazoa</taxon>
        <taxon>Chordata</taxon>
        <taxon>Craniata</taxon>
        <taxon>Vertebrata</taxon>
        <taxon>Cyclostomata</taxon>
        <taxon>Myxini</taxon>
        <taxon>Myxiniformes</taxon>
        <taxon>Myxinidae</taxon>
        <taxon>Eptatretinae</taxon>
        <taxon>Eptatretus</taxon>
    </lineage>
</organism>
<feature type="domain" description="HotDog ACOT-type" evidence="3">
    <location>
        <begin position="1"/>
        <end position="110"/>
    </location>
</feature>
<dbReference type="PANTHER" id="PTHR11049:SF24">
    <property type="entry name" value="CYTOSOLIC ACYL COENZYME A THIOESTER HYDROLASE"/>
    <property type="match status" value="1"/>
</dbReference>
<dbReference type="InterPro" id="IPR040170">
    <property type="entry name" value="Cytosol_ACT"/>
</dbReference>
<reference evidence="4" key="2">
    <citation type="submission" date="2025-09" db="UniProtKB">
        <authorList>
            <consortium name="Ensembl"/>
        </authorList>
    </citation>
    <scope>IDENTIFICATION</scope>
</reference>
<keyword evidence="1" id="KW-0719">Serine esterase</keyword>
<dbReference type="GO" id="GO:0006637">
    <property type="term" value="P:acyl-CoA metabolic process"/>
    <property type="evidence" value="ECO:0007669"/>
    <property type="project" value="TreeGrafter"/>
</dbReference>
<evidence type="ECO:0000313" key="4">
    <source>
        <dbReference type="Ensembl" id="ENSEBUP00000008994.1"/>
    </source>
</evidence>
<dbReference type="PANTHER" id="PTHR11049">
    <property type="entry name" value="ACYL COENZYME A THIOESTER HYDROLASE"/>
    <property type="match status" value="1"/>
</dbReference>
<dbReference type="GeneTree" id="ENSGT00940000155229"/>
<dbReference type="InterPro" id="IPR033120">
    <property type="entry name" value="HOTDOG_ACOT"/>
</dbReference>
<accession>A0A8C4WRM3</accession>
<dbReference type="GO" id="GO:0052816">
    <property type="term" value="F:long-chain fatty acyl-CoA hydrolase activity"/>
    <property type="evidence" value="ECO:0007669"/>
    <property type="project" value="TreeGrafter"/>
</dbReference>
<sequence length="226" mass="24726">MRPDDANVAGRVHGGTALRMIEEAGVIASTRHCNSQPGHENCVSALVRVERTDFLSPMLIGEVAHVSASVTYTAQHSLEVQAVVTAENLLDGKKRLTNKASLWYVPLSVKSPDKVLPVPPMPYGCKEEEEEGRIRYETQKQDRSQQQQCPSFILSPTTDLEMHTVACSQSSLIHLVGPSDCAIHGFVQGGEFTKQDEGRQNNPVSSAVKTFSGRNPFTLTRSMIHG</sequence>
<dbReference type="InterPro" id="IPR006683">
    <property type="entry name" value="Thioestr_dom"/>
</dbReference>
<evidence type="ECO:0000256" key="1">
    <source>
        <dbReference type="ARBA" id="ARBA00022487"/>
    </source>
</evidence>
<dbReference type="GO" id="GO:0052689">
    <property type="term" value="F:carboxylic ester hydrolase activity"/>
    <property type="evidence" value="ECO:0007669"/>
    <property type="project" value="UniProtKB-KW"/>
</dbReference>
<dbReference type="GO" id="GO:0005829">
    <property type="term" value="C:cytosol"/>
    <property type="evidence" value="ECO:0007669"/>
    <property type="project" value="TreeGrafter"/>
</dbReference>
<proteinExistence type="predicted"/>
<name>A0A8C4WRM3_EPTBU</name>
<reference evidence="4" key="1">
    <citation type="submission" date="2025-08" db="UniProtKB">
        <authorList>
            <consortium name="Ensembl"/>
        </authorList>
    </citation>
    <scope>IDENTIFICATION</scope>
</reference>
<dbReference type="CDD" id="cd03442">
    <property type="entry name" value="BFIT_BACH"/>
    <property type="match status" value="1"/>
</dbReference>
<dbReference type="AlphaFoldDB" id="A0A8C4WRM3"/>
<dbReference type="Gene3D" id="3.10.129.10">
    <property type="entry name" value="Hotdog Thioesterase"/>
    <property type="match status" value="1"/>
</dbReference>
<dbReference type="GO" id="GO:0009062">
    <property type="term" value="P:fatty acid catabolic process"/>
    <property type="evidence" value="ECO:0007669"/>
    <property type="project" value="TreeGrafter"/>
</dbReference>
<dbReference type="InterPro" id="IPR029069">
    <property type="entry name" value="HotDog_dom_sf"/>
</dbReference>
<protein>
    <submittedName>
        <fullName evidence="4">Acyl-CoA thioesterase 7</fullName>
    </submittedName>
</protein>
<dbReference type="SUPFAM" id="SSF54637">
    <property type="entry name" value="Thioesterase/thiol ester dehydrase-isomerase"/>
    <property type="match status" value="1"/>
</dbReference>
<dbReference type="PROSITE" id="PS51770">
    <property type="entry name" value="HOTDOG_ACOT"/>
    <property type="match status" value="1"/>
</dbReference>
<dbReference type="FunFam" id="3.10.129.10:FF:000009">
    <property type="entry name" value="Cytosolic acyl coenzyme A thioester hydrolase"/>
    <property type="match status" value="1"/>
</dbReference>
<evidence type="ECO:0000256" key="2">
    <source>
        <dbReference type="ARBA" id="ARBA00022801"/>
    </source>
</evidence>
<keyword evidence="5" id="KW-1185">Reference proteome</keyword>
<evidence type="ECO:0000313" key="5">
    <source>
        <dbReference type="Proteomes" id="UP000694388"/>
    </source>
</evidence>